<reference evidence="3 4" key="1">
    <citation type="submission" date="2006-02" db="EMBL/GenBank/DDBJ databases">
        <authorList>
            <person name="Moran M.A."/>
            <person name="Kjelleberg S."/>
            <person name="Egan S."/>
            <person name="Saunders N."/>
            <person name="Thomas T."/>
            <person name="Ferriera S."/>
            <person name="Johnson J."/>
            <person name="Kravitz S."/>
            <person name="Halpern A."/>
            <person name="Remington K."/>
            <person name="Beeson K."/>
            <person name="Tran B."/>
            <person name="Rogers Y.-H."/>
            <person name="Friedman R."/>
            <person name="Venter J.C."/>
        </authorList>
    </citation>
    <scope>NUCLEOTIDE SEQUENCE [LARGE SCALE GENOMIC DNA]</scope>
    <source>
        <strain evidence="3 4">D2</strain>
    </source>
</reference>
<name>A4C594_9GAMM</name>
<dbReference type="AlphaFoldDB" id="A4C594"/>
<dbReference type="eggNOG" id="COG1228">
    <property type="taxonomic scope" value="Bacteria"/>
</dbReference>
<dbReference type="PANTHER" id="PTHR43135:SF3">
    <property type="entry name" value="ALPHA-D-RIBOSE 1-METHYLPHOSPHONATE 5-TRIPHOSPHATE DIPHOSPHATASE"/>
    <property type="match status" value="1"/>
</dbReference>
<evidence type="ECO:0000313" key="4">
    <source>
        <dbReference type="Proteomes" id="UP000006201"/>
    </source>
</evidence>
<dbReference type="SUPFAM" id="SSF51556">
    <property type="entry name" value="Metallo-dependent hydrolases"/>
    <property type="match status" value="1"/>
</dbReference>
<dbReference type="Gene3D" id="2.30.40.10">
    <property type="entry name" value="Urease, subunit C, domain 1"/>
    <property type="match status" value="1"/>
</dbReference>
<dbReference type="Proteomes" id="UP000006201">
    <property type="component" value="Unassembled WGS sequence"/>
</dbReference>
<keyword evidence="4" id="KW-1185">Reference proteome</keyword>
<evidence type="ECO:0000313" key="3">
    <source>
        <dbReference type="EMBL" id="EAR30726.1"/>
    </source>
</evidence>
<dbReference type="InterPro" id="IPR051781">
    <property type="entry name" value="Metallo-dep_Hydrolase"/>
</dbReference>
<feature type="chain" id="PRO_5002666920" evidence="1">
    <location>
        <begin position="24"/>
        <end position="438"/>
    </location>
</feature>
<dbReference type="InterPro" id="IPR006680">
    <property type="entry name" value="Amidohydro-rel"/>
</dbReference>
<dbReference type="EMBL" id="AAOH01000001">
    <property type="protein sequence ID" value="EAR30726.1"/>
    <property type="molecule type" value="Genomic_DNA"/>
</dbReference>
<sequence length="438" mass="46815">MTMSKFSLGVLSTVMLAISPALFAQVDAVIYGGTVLTVPGKSPLKEQTLILEDGKISAIHNGYRTLAQLKLTDVPVIDLKDSYVMPGLIDMHVHLTFERDPTANPHVWLTQYDADFALASVPYLEKTLNAGFTTVRDLGGSYKVIFPLKRAVNNQTIVGPRIFAAGDFISATGGHGDLHGYRHDVTELVTGGLGICDGADDCRRAVREVIKSGADVIKITATGGVLSNTAAGVKQQFTDQELEAIVSTAHNLGRKVTAHAHGTDGINAAIRAGVDSIEHGSYLDKESIRLFNKHQTYLVPTLLAGATVSEEALTNPNMPAAIVAKVKQVAPVMEQAFRTALKNNVNIAFGTDSGVSQHGQNAKEFALMVKYGMSPKDAIVSATLSAATLLGMQQQLGSLEVGKFADIIALKGDPEQDISELSRVSFVMKNAVIYKNEK</sequence>
<organism evidence="3 4">
    <name type="scientific">Pseudoalteromonas tunicata D2</name>
    <dbReference type="NCBI Taxonomy" id="87626"/>
    <lineage>
        <taxon>Bacteria</taxon>
        <taxon>Pseudomonadati</taxon>
        <taxon>Pseudomonadota</taxon>
        <taxon>Gammaproteobacteria</taxon>
        <taxon>Alteromonadales</taxon>
        <taxon>Pseudoalteromonadaceae</taxon>
        <taxon>Pseudoalteromonas</taxon>
    </lineage>
</organism>
<gene>
    <name evidence="3" type="ORF">PTD2_04116</name>
</gene>
<dbReference type="STRING" id="87626.PTD2_04116"/>
<feature type="signal peptide" evidence="1">
    <location>
        <begin position="1"/>
        <end position="23"/>
    </location>
</feature>
<keyword evidence="1" id="KW-0732">Signal</keyword>
<protein>
    <submittedName>
        <fullName evidence="3">Putative secreted hydrolase</fullName>
    </submittedName>
</protein>
<dbReference type="InterPro" id="IPR057744">
    <property type="entry name" value="OTAase-like"/>
</dbReference>
<comment type="caution">
    <text evidence="3">The sequence shown here is derived from an EMBL/GenBank/DDBJ whole genome shotgun (WGS) entry which is preliminary data.</text>
</comment>
<dbReference type="SUPFAM" id="SSF51338">
    <property type="entry name" value="Composite domain of metallo-dependent hydrolases"/>
    <property type="match status" value="1"/>
</dbReference>
<keyword evidence="3" id="KW-0378">Hydrolase</keyword>
<dbReference type="CDD" id="cd01299">
    <property type="entry name" value="Met_dep_hydrolase_A"/>
    <property type="match status" value="1"/>
</dbReference>
<dbReference type="Gene3D" id="3.20.20.140">
    <property type="entry name" value="Metal-dependent hydrolases"/>
    <property type="match status" value="1"/>
</dbReference>
<dbReference type="Pfam" id="PF01979">
    <property type="entry name" value="Amidohydro_1"/>
    <property type="match status" value="1"/>
</dbReference>
<dbReference type="InterPro" id="IPR011059">
    <property type="entry name" value="Metal-dep_hydrolase_composite"/>
</dbReference>
<feature type="domain" description="Amidohydrolase-related" evidence="2">
    <location>
        <begin position="83"/>
        <end position="430"/>
    </location>
</feature>
<dbReference type="PANTHER" id="PTHR43135">
    <property type="entry name" value="ALPHA-D-RIBOSE 1-METHYLPHOSPHONATE 5-TRIPHOSPHATE DIPHOSPHATASE"/>
    <property type="match status" value="1"/>
</dbReference>
<evidence type="ECO:0000259" key="2">
    <source>
        <dbReference type="Pfam" id="PF01979"/>
    </source>
</evidence>
<dbReference type="GO" id="GO:0016810">
    <property type="term" value="F:hydrolase activity, acting on carbon-nitrogen (but not peptide) bonds"/>
    <property type="evidence" value="ECO:0007669"/>
    <property type="project" value="InterPro"/>
</dbReference>
<proteinExistence type="predicted"/>
<dbReference type="HOGENOM" id="CLU_023620_2_2_6"/>
<accession>A4C594</accession>
<dbReference type="InterPro" id="IPR032466">
    <property type="entry name" value="Metal_Hydrolase"/>
</dbReference>
<evidence type="ECO:0000256" key="1">
    <source>
        <dbReference type="SAM" id="SignalP"/>
    </source>
</evidence>